<dbReference type="Gene3D" id="1.10.540.10">
    <property type="entry name" value="Acyl-CoA dehydrogenase/oxidase, N-terminal domain"/>
    <property type="match status" value="1"/>
</dbReference>
<evidence type="ECO:0000256" key="2">
    <source>
        <dbReference type="ARBA" id="ARBA00023002"/>
    </source>
</evidence>
<protein>
    <recommendedName>
        <fullName evidence="7">Acyl-CoA dehydrogenase</fullName>
    </recommendedName>
</protein>
<dbReference type="PANTHER" id="PTHR48083:SF19">
    <property type="entry name" value="FLAVIN-DEPENDENT MONOOXYGENASE, OXYGENASE SUBUNIT HSAA"/>
    <property type="match status" value="1"/>
</dbReference>
<evidence type="ECO:0000313" key="5">
    <source>
        <dbReference type="EMBL" id="OPF81015.1"/>
    </source>
</evidence>
<dbReference type="GO" id="GO:0003995">
    <property type="term" value="F:acyl-CoA dehydrogenase activity"/>
    <property type="evidence" value="ECO:0007669"/>
    <property type="project" value="TreeGrafter"/>
</dbReference>
<evidence type="ECO:0000256" key="1">
    <source>
        <dbReference type="ARBA" id="ARBA00022630"/>
    </source>
</evidence>
<gene>
    <name evidence="5" type="ORF">VT50_0210780</name>
</gene>
<name>A0A1V4D7N7_9ACTN</name>
<evidence type="ECO:0000259" key="3">
    <source>
        <dbReference type="Pfam" id="PF02770"/>
    </source>
</evidence>
<dbReference type="InterPro" id="IPR013107">
    <property type="entry name" value="Acyl-CoA_DH_C"/>
</dbReference>
<reference evidence="5" key="1">
    <citation type="submission" date="2016-12" db="EMBL/GenBank/DDBJ databases">
        <title>Genome sequence of Streptomyces antioxidans MUSC 164.</title>
        <authorList>
            <person name="Lee L.-H."/>
            <person name="Ser H.-L."/>
        </authorList>
    </citation>
    <scope>NUCLEOTIDE SEQUENCE [LARGE SCALE GENOMIC DNA]</scope>
    <source>
        <strain evidence="5">MUSC 164</strain>
    </source>
</reference>
<dbReference type="RefSeq" id="WP_046084087.1">
    <property type="nucleotide sequence ID" value="NZ_LAKD02000027.1"/>
</dbReference>
<dbReference type="Gene3D" id="2.40.110.10">
    <property type="entry name" value="Butyryl-CoA Dehydrogenase, subunit A, domain 2"/>
    <property type="match status" value="1"/>
</dbReference>
<keyword evidence="1" id="KW-0285">Flavoprotein</keyword>
<feature type="domain" description="Acyl-CoA oxidase/dehydrogenase middle" evidence="3">
    <location>
        <begin position="126"/>
        <end position="212"/>
    </location>
</feature>
<keyword evidence="2" id="KW-0560">Oxidoreductase</keyword>
<dbReference type="InterPro" id="IPR037069">
    <property type="entry name" value="AcylCoA_DH/ox_N_sf"/>
</dbReference>
<comment type="caution">
    <text evidence="5">The sequence shown here is derived from an EMBL/GenBank/DDBJ whole genome shotgun (WGS) entry which is preliminary data.</text>
</comment>
<accession>A0A1V4D7N7</accession>
<dbReference type="Gene3D" id="1.20.140.10">
    <property type="entry name" value="Butyryl-CoA Dehydrogenase, subunit A, domain 3"/>
    <property type="match status" value="1"/>
</dbReference>
<sequence>MNTTTAPRTATVRDVLDRVPELTAALSVDTARREAERELPYGSMDAVRASTIGSLRVPVAHGGPGAGLVDLFRVVIDLAEADSNVAQALRPHFGFVEKLISDGGTEDRERWFAAALAGELFGNATGETAAKHPGDIDTALVPDGDRYRLSGTKYYSTGSLFADWVVIAAKDHLDQRVRVVLPHGRPGLRLIDDWDGMGQRMTASGTTELEDVAVYPHEVVVDEAVGVRRTHLGAYHQLFLAAVETGIAKNAVRDAIGYARDRARAVRHSGVDHAIQDPFVQHTVGEIAALGYGAEATVLRAAAAIDRAIAGPRGEDGVAGGEPALAGAATEVAQAQVVAAQAALRAAERLYDVGGASATRREFNFDRHWRNARTLVSHNPIAHKARVVGDYLLNAEPPPLTGFF</sequence>
<dbReference type="InterPro" id="IPR006091">
    <property type="entry name" value="Acyl-CoA_Oxase/DH_mid-dom"/>
</dbReference>
<dbReference type="PIRSF" id="PIRSF016578">
    <property type="entry name" value="HsaA"/>
    <property type="match status" value="1"/>
</dbReference>
<dbReference type="Pfam" id="PF02770">
    <property type="entry name" value="Acyl-CoA_dh_M"/>
    <property type="match status" value="1"/>
</dbReference>
<dbReference type="GO" id="GO:0005737">
    <property type="term" value="C:cytoplasm"/>
    <property type="evidence" value="ECO:0007669"/>
    <property type="project" value="TreeGrafter"/>
</dbReference>
<dbReference type="InterPro" id="IPR050741">
    <property type="entry name" value="Acyl-CoA_dehydrogenase"/>
</dbReference>
<evidence type="ECO:0008006" key="7">
    <source>
        <dbReference type="Google" id="ProtNLM"/>
    </source>
</evidence>
<evidence type="ECO:0000259" key="4">
    <source>
        <dbReference type="Pfam" id="PF08028"/>
    </source>
</evidence>
<proteinExistence type="predicted"/>
<dbReference type="GO" id="GO:0016712">
    <property type="term" value="F:oxidoreductase activity, acting on paired donors, with incorporation or reduction of molecular oxygen, reduced flavin or flavoprotein as one donor, and incorporation of one atom of oxygen"/>
    <property type="evidence" value="ECO:0007669"/>
    <property type="project" value="TreeGrafter"/>
</dbReference>
<dbReference type="PANTHER" id="PTHR48083">
    <property type="entry name" value="MEDIUM-CHAIN SPECIFIC ACYL-COA DEHYDROGENASE, MITOCHONDRIAL-RELATED"/>
    <property type="match status" value="1"/>
</dbReference>
<dbReference type="InterPro" id="IPR009100">
    <property type="entry name" value="AcylCoA_DH/oxidase_NM_dom_sf"/>
</dbReference>
<dbReference type="SUPFAM" id="SSF56645">
    <property type="entry name" value="Acyl-CoA dehydrogenase NM domain-like"/>
    <property type="match status" value="1"/>
</dbReference>
<dbReference type="InterPro" id="IPR036250">
    <property type="entry name" value="AcylCo_DH-like_C"/>
</dbReference>
<dbReference type="EMBL" id="LAKD02000027">
    <property type="protein sequence ID" value="OPF81015.1"/>
    <property type="molecule type" value="Genomic_DNA"/>
</dbReference>
<dbReference type="Proteomes" id="UP000033615">
    <property type="component" value="Unassembled WGS sequence"/>
</dbReference>
<evidence type="ECO:0000313" key="6">
    <source>
        <dbReference type="Proteomes" id="UP000033615"/>
    </source>
</evidence>
<dbReference type="GO" id="GO:0033539">
    <property type="term" value="P:fatty acid beta-oxidation using acyl-CoA dehydrogenase"/>
    <property type="evidence" value="ECO:0007669"/>
    <property type="project" value="TreeGrafter"/>
</dbReference>
<dbReference type="GO" id="GO:0050660">
    <property type="term" value="F:flavin adenine dinucleotide binding"/>
    <property type="evidence" value="ECO:0007669"/>
    <property type="project" value="InterPro"/>
</dbReference>
<dbReference type="SUPFAM" id="SSF47203">
    <property type="entry name" value="Acyl-CoA dehydrogenase C-terminal domain-like"/>
    <property type="match status" value="1"/>
</dbReference>
<keyword evidence="6" id="KW-1185">Reference proteome</keyword>
<feature type="domain" description="Acyl-CoA dehydrogenase C-terminal" evidence="4">
    <location>
        <begin position="239"/>
        <end position="379"/>
    </location>
</feature>
<dbReference type="InterPro" id="IPR046373">
    <property type="entry name" value="Acyl-CoA_Oxase/DH_mid-dom_sf"/>
</dbReference>
<dbReference type="AlphaFoldDB" id="A0A1V4D7N7"/>
<dbReference type="Pfam" id="PF08028">
    <property type="entry name" value="Acyl-CoA_dh_2"/>
    <property type="match status" value="1"/>
</dbReference>
<organism evidence="5 6">
    <name type="scientific">Streptomyces antioxidans</name>
    <dbReference type="NCBI Taxonomy" id="1507734"/>
    <lineage>
        <taxon>Bacteria</taxon>
        <taxon>Bacillati</taxon>
        <taxon>Actinomycetota</taxon>
        <taxon>Actinomycetes</taxon>
        <taxon>Kitasatosporales</taxon>
        <taxon>Streptomycetaceae</taxon>
        <taxon>Streptomyces</taxon>
    </lineage>
</organism>